<dbReference type="InterPro" id="IPR006558">
    <property type="entry name" value="LamG-like"/>
</dbReference>
<keyword evidence="6" id="KW-1185">Reference proteome</keyword>
<dbReference type="InterPro" id="IPR058332">
    <property type="entry name" value="DUF8019"/>
</dbReference>
<dbReference type="RefSeq" id="XP_004830018.1">
    <property type="nucleotide sequence ID" value="XM_004829961.1"/>
</dbReference>
<dbReference type="SUPFAM" id="SSF49899">
    <property type="entry name" value="Concanavalin A-like lectins/glucanases"/>
    <property type="match status" value="1"/>
</dbReference>
<proteinExistence type="predicted"/>
<dbReference type="OrthoDB" id="9987655at2759"/>
<gene>
    <name evidence="5" type="ORF">BEWA_032050</name>
</gene>
<feature type="signal peptide" evidence="3">
    <location>
        <begin position="1"/>
        <end position="30"/>
    </location>
</feature>
<dbReference type="VEuPathDB" id="PiroplasmaDB:BEWA_032050"/>
<evidence type="ECO:0000256" key="3">
    <source>
        <dbReference type="SAM" id="SignalP"/>
    </source>
</evidence>
<accession>L0AXQ8</accession>
<dbReference type="Pfam" id="PF13385">
    <property type="entry name" value="Laminin_G_3"/>
    <property type="match status" value="1"/>
</dbReference>
<keyword evidence="2" id="KW-1015">Disulfide bond</keyword>
<feature type="domain" description="LamG-like jellyroll fold" evidence="4">
    <location>
        <begin position="153"/>
        <end position="286"/>
    </location>
</feature>
<evidence type="ECO:0000256" key="2">
    <source>
        <dbReference type="ARBA" id="ARBA00023157"/>
    </source>
</evidence>
<evidence type="ECO:0000313" key="6">
    <source>
        <dbReference type="Proteomes" id="UP000031512"/>
    </source>
</evidence>
<dbReference type="Proteomes" id="UP000031512">
    <property type="component" value="Chromosome 1"/>
</dbReference>
<reference evidence="5 6" key="1">
    <citation type="journal article" date="2012" name="BMC Genomics">
        <title>Comparative genomic analysis and phylogenetic position of Theileria equi.</title>
        <authorList>
            <person name="Kappmeyer L.S."/>
            <person name="Thiagarajan M."/>
            <person name="Herndon D.R."/>
            <person name="Ramsay J.D."/>
            <person name="Caler E."/>
            <person name="Djikeng A."/>
            <person name="Gillespie J.J."/>
            <person name="Lau A.O."/>
            <person name="Roalson E.H."/>
            <person name="Silva J.C."/>
            <person name="Silva M.G."/>
            <person name="Suarez C.E."/>
            <person name="Ueti M.W."/>
            <person name="Nene V.M."/>
            <person name="Mealey R.H."/>
            <person name="Knowles D.P."/>
            <person name="Brayton K.A."/>
        </authorList>
    </citation>
    <scope>NUCLEOTIDE SEQUENCE [LARGE SCALE GENOMIC DNA]</scope>
    <source>
        <strain evidence="5 6">WA</strain>
    </source>
</reference>
<dbReference type="SMART" id="SM00560">
    <property type="entry name" value="LamGL"/>
    <property type="match status" value="1"/>
</dbReference>
<evidence type="ECO:0000256" key="1">
    <source>
        <dbReference type="ARBA" id="ARBA00022729"/>
    </source>
</evidence>
<dbReference type="PANTHER" id="PTHR42535:SF2">
    <property type="entry name" value="CHROMOSOME UNDETERMINED SCAFFOLD_146, WHOLE GENOME SHOTGUN SEQUENCE"/>
    <property type="match status" value="1"/>
</dbReference>
<keyword evidence="1 3" id="KW-0732">Signal</keyword>
<dbReference type="Gene3D" id="2.60.120.200">
    <property type="match status" value="1"/>
</dbReference>
<dbReference type="eggNOG" id="ENOG502T08X">
    <property type="taxonomic scope" value="Eukaryota"/>
</dbReference>
<dbReference type="InterPro" id="IPR013320">
    <property type="entry name" value="ConA-like_dom_sf"/>
</dbReference>
<dbReference type="GeneID" id="15803394"/>
<protein>
    <recommendedName>
        <fullName evidence="4">LamG-like jellyroll fold domain-containing protein</fullName>
    </recommendedName>
</protein>
<organism evidence="5 6">
    <name type="scientific">Theileria equi strain WA</name>
    <dbReference type="NCBI Taxonomy" id="1537102"/>
    <lineage>
        <taxon>Eukaryota</taxon>
        <taxon>Sar</taxon>
        <taxon>Alveolata</taxon>
        <taxon>Apicomplexa</taxon>
        <taxon>Aconoidasida</taxon>
        <taxon>Piroplasmida</taxon>
        <taxon>Theileriidae</taxon>
        <taxon>Theileria</taxon>
    </lineage>
</organism>
<feature type="chain" id="PRO_5003939332" description="LamG-like jellyroll fold domain-containing protein" evidence="3">
    <location>
        <begin position="31"/>
        <end position="374"/>
    </location>
</feature>
<dbReference type="PANTHER" id="PTHR42535">
    <property type="entry name" value="OOKINETE PROTEIN, PUTATIVE-RELATED"/>
    <property type="match status" value="1"/>
</dbReference>
<dbReference type="EMBL" id="CP001669">
    <property type="protein sequence ID" value="AFZ80352.1"/>
    <property type="molecule type" value="Genomic_DNA"/>
</dbReference>
<name>L0AXQ8_THEEQ</name>
<dbReference type="AlphaFoldDB" id="L0AXQ8"/>
<sequence length="374" mass="41751">MSYSFPFIPFRLLKCVPVLLHLYTCSFLDAFDIDVVKRDYATVESNLERLQESANISLSNLMHVNNALCLGKWQLYTLTILADKSILLPNNKVDGLVGYWTFDRLHPIDESGNGNHINTQVTYGPPSNGHGSSLLFGSDTSYNIKASKSLDLGSFTLAFWIYLTGDYSSHFRMLISRNGHTSQSPTILLYPYDNRLSVRVETTVGNVEGLSSNSSIPQRRWTHISVVAKEDSLKLYVNGMLDNSIGLNGKLVKSSGDITLGRKFKHPGLKGYMDELRIYNYPMGTHEIASFASNSLTGFDSPYRVQLGSTSCEYKDANANGFCPSGYKICSLDQLYISGAHIARVNGWMHSSNQIWHKDLTNIDDTYRVALCCS</sequence>
<dbReference type="Pfam" id="PF26058">
    <property type="entry name" value="DUF8019"/>
    <property type="match status" value="1"/>
</dbReference>
<evidence type="ECO:0000259" key="4">
    <source>
        <dbReference type="SMART" id="SM00560"/>
    </source>
</evidence>
<dbReference type="KEGG" id="beq:BEWA_032050"/>
<evidence type="ECO:0000313" key="5">
    <source>
        <dbReference type="EMBL" id="AFZ80352.1"/>
    </source>
</evidence>